<proteinExistence type="inferred from homology"/>
<feature type="transmembrane region" description="Helical" evidence="8">
    <location>
        <begin position="951"/>
        <end position="970"/>
    </location>
</feature>
<gene>
    <name evidence="8" type="primary">mdtC</name>
    <name evidence="9" type="ORF">HA49_15770</name>
</gene>
<dbReference type="SUPFAM" id="SSF82714">
    <property type="entry name" value="Multidrug efflux transporter AcrB TolC docking domain, DN and DC subdomains"/>
    <property type="match status" value="2"/>
</dbReference>
<keyword evidence="6 8" id="KW-1133">Transmembrane helix</keyword>
<dbReference type="InterPro" id="IPR023931">
    <property type="entry name" value="Multidrug-R_MdtC"/>
</dbReference>
<keyword evidence="5 8" id="KW-0812">Transmembrane</keyword>
<feature type="transmembrane region" description="Helical" evidence="8">
    <location>
        <begin position="360"/>
        <end position="384"/>
    </location>
</feature>
<name>A0A095T6P3_9GAMM</name>
<dbReference type="EMBL" id="JPKR02000003">
    <property type="protein sequence ID" value="KGD72209.1"/>
    <property type="molecule type" value="Genomic_DNA"/>
</dbReference>
<dbReference type="AlphaFoldDB" id="A0A095T6P3"/>
<evidence type="ECO:0000313" key="10">
    <source>
        <dbReference type="Proteomes" id="UP000029577"/>
    </source>
</evidence>
<feature type="transmembrane region" description="Helical" evidence="8">
    <location>
        <begin position="528"/>
        <end position="547"/>
    </location>
</feature>
<dbReference type="SUPFAM" id="SSF82866">
    <property type="entry name" value="Multidrug efflux transporter AcrB transmembrane domain"/>
    <property type="match status" value="2"/>
</dbReference>
<dbReference type="Gene3D" id="1.20.1640.10">
    <property type="entry name" value="Multidrug efflux transporter AcrB transmembrane domain"/>
    <property type="match status" value="2"/>
</dbReference>
<dbReference type="NCBIfam" id="NF007905">
    <property type="entry name" value="PRK10614.1"/>
    <property type="match status" value="1"/>
</dbReference>
<keyword evidence="4 8" id="KW-0997">Cell inner membrane</keyword>
<dbReference type="Gene3D" id="3.30.2090.10">
    <property type="entry name" value="Multidrug efflux transporter AcrB TolC docking domain, DN and DC subdomains"/>
    <property type="match status" value="2"/>
</dbReference>
<organism evidence="9 10">
    <name type="scientific">Tatumella morbirosei</name>
    <dbReference type="NCBI Taxonomy" id="642227"/>
    <lineage>
        <taxon>Bacteria</taxon>
        <taxon>Pseudomonadati</taxon>
        <taxon>Pseudomonadota</taxon>
        <taxon>Gammaproteobacteria</taxon>
        <taxon>Enterobacterales</taxon>
        <taxon>Erwiniaceae</taxon>
        <taxon>Tatumella</taxon>
    </lineage>
</organism>
<comment type="caution">
    <text evidence="9">The sequence shown here is derived from an EMBL/GenBank/DDBJ whole genome shotgun (WGS) entry which is preliminary data.</text>
</comment>
<evidence type="ECO:0000256" key="7">
    <source>
        <dbReference type="ARBA" id="ARBA00023136"/>
    </source>
</evidence>
<feature type="transmembrane region" description="Helical" evidence="8">
    <location>
        <begin position="853"/>
        <end position="871"/>
    </location>
</feature>
<dbReference type="HAMAP" id="MF_01424">
    <property type="entry name" value="MdtC"/>
    <property type="match status" value="1"/>
</dbReference>
<feature type="transmembrane region" description="Helical" evidence="8">
    <location>
        <begin position="982"/>
        <end position="1006"/>
    </location>
</feature>
<dbReference type="Gene3D" id="3.30.70.1440">
    <property type="entry name" value="Multidrug efflux transporter AcrB pore domain"/>
    <property type="match status" value="1"/>
</dbReference>
<dbReference type="Gene3D" id="3.30.70.1430">
    <property type="entry name" value="Multidrug efflux transporter AcrB pore domain"/>
    <property type="match status" value="2"/>
</dbReference>
<keyword evidence="2 8" id="KW-0813">Transport</keyword>
<feature type="transmembrane region" description="Helical" evidence="8">
    <location>
        <begin position="431"/>
        <end position="457"/>
    </location>
</feature>
<dbReference type="FunFam" id="3.30.70.1430:FF:000001">
    <property type="entry name" value="Efflux pump membrane transporter"/>
    <property type="match status" value="1"/>
</dbReference>
<dbReference type="OrthoDB" id="9757904at2"/>
<sequence length="1023" mass="110697">MRFLALFIYRPVATLLVAAAILLAGILGFRLLPVAALPQVDFPAIVISASMPGASAETMAASIATPLERSLGRIAGISEMTSYSSLSNTRIILIFDLDRDINGAARDVQAALNAAQSLLPTGMPSRPTYRKANPSDAPVMILTLTSETYSRGQLYDYATTRLAQSISQIEGVGDVTIGGGSLPAVRVDVDPQQLFNQGVSLDQVRTAISNANQRRPLGAIDEGDQRWQLATNDALNNAAHYRPLIIHQKDGGVVRLSDVATITDDVQDSRNAGLSNGKPAILMMVRKTADANVISTVDRIRERLPELRKEIPAAIQLSIAQDRSPTIRASLSEVEQSLLIAVALVILVVFFFLGSARATLIPAVVVPVSLVGSFAAMYLCGFSLNNLSLMALTIATGFVVDDAIVVLENISRHVEAGMKPFKAAVTGMREVGFTVIAMSLSLVAVFLPLMMLGGLIGRFFSEFAMTLSVAIIISLFISLTLTPMMCARLLRVTGHQAPARRSIFRRATDLLQAGYARSLHRVLHYPKLTLCVLLATLALNILLFITIPKTFLPEQDTGRISGSISADQSISFQAMRGKLEDFMRIVSADPAVDNVTGFTGGMRTNSGSMYISLKPLSERDVSARQVIDRLRKALSKEPGARLYLSPVQDIRTGGRESNASYQFSLLSDDLQALRQWSPVILKAFRQLPQLTDVSSDQEDNGGELQLVYDRAEMAKLGISVAQANALLNDAFGQRQISTIYRPLNQYRVVMEVDPRYTRDATALSQMYLINNEGKSIPLSQIAHWEAANTPISVNHQGLSAAATLSFNLADGIALSQASSAIETTMVRLGVPASVRGEFAGDAKLFRQSQSSQLWLIVGAIAAVYIVLGMLYESYIHPVTILSTLPPAGVGALVALRIFDTPFSLIAMLGILLLIGIVKKNAIMLVDFALVAEREARLTPREAIYQACLLRFRPILMTTLAALFGALPLVMSYGDGAELRQPLGISIAGGLIISQLLTLYTTPVVFLMMDKLRKRKSGPQDLVL</sequence>
<dbReference type="InterPro" id="IPR001036">
    <property type="entry name" value="Acrflvin-R"/>
</dbReference>
<evidence type="ECO:0000256" key="6">
    <source>
        <dbReference type="ARBA" id="ARBA00022989"/>
    </source>
</evidence>
<evidence type="ECO:0000256" key="8">
    <source>
        <dbReference type="HAMAP-Rule" id="MF_01424"/>
    </source>
</evidence>
<dbReference type="PANTHER" id="PTHR32063:SF34">
    <property type="entry name" value="MULTIDRUG RESISTANCE PROTEIN MDTC"/>
    <property type="match status" value="1"/>
</dbReference>
<dbReference type="RefSeq" id="WP_038021555.1">
    <property type="nucleotide sequence ID" value="NZ_JPKR02000003.1"/>
</dbReference>
<dbReference type="NCBIfam" id="NF033617">
    <property type="entry name" value="RND_permease_2"/>
    <property type="match status" value="1"/>
</dbReference>
<protein>
    <recommendedName>
        <fullName evidence="8">Multidrug resistance protein MdtC</fullName>
    </recommendedName>
    <alternativeName>
        <fullName evidence="8">Multidrug transporter MdtC</fullName>
    </alternativeName>
</protein>
<comment type="subcellular location">
    <subcellularLocation>
        <location evidence="1 8">Cell inner membrane</location>
        <topology evidence="1 8">Multi-pass membrane protein</topology>
    </subcellularLocation>
</comment>
<evidence type="ECO:0000256" key="1">
    <source>
        <dbReference type="ARBA" id="ARBA00004429"/>
    </source>
</evidence>
<accession>A0A095T6P3</accession>
<keyword evidence="7 8" id="KW-0472">Membrane</keyword>
<dbReference type="PRINTS" id="PR00702">
    <property type="entry name" value="ACRIFLAVINRP"/>
</dbReference>
<evidence type="ECO:0000313" key="9">
    <source>
        <dbReference type="EMBL" id="KGD72209.1"/>
    </source>
</evidence>
<dbReference type="SUPFAM" id="SSF82693">
    <property type="entry name" value="Multidrug efflux transporter AcrB pore domain, PN1, PN2, PC1 and PC2 subdomains"/>
    <property type="match status" value="3"/>
</dbReference>
<dbReference type="STRING" id="642227.HA49_15770"/>
<evidence type="ECO:0000256" key="2">
    <source>
        <dbReference type="ARBA" id="ARBA00022448"/>
    </source>
</evidence>
<feature type="transmembrane region" description="Helical" evidence="8">
    <location>
        <begin position="336"/>
        <end position="353"/>
    </location>
</feature>
<comment type="similarity">
    <text evidence="8">Belongs to the resistance-nodulation-cell division (RND) (TC 2.A.6) family. MdtC subfamily.</text>
</comment>
<evidence type="ECO:0000256" key="4">
    <source>
        <dbReference type="ARBA" id="ARBA00022519"/>
    </source>
</evidence>
<dbReference type="FunFam" id="1.20.1640.10:FF:000001">
    <property type="entry name" value="Efflux pump membrane transporter"/>
    <property type="match status" value="1"/>
</dbReference>
<evidence type="ECO:0000256" key="5">
    <source>
        <dbReference type="ARBA" id="ARBA00022692"/>
    </source>
</evidence>
<dbReference type="GO" id="GO:0042910">
    <property type="term" value="F:xenobiotic transmembrane transporter activity"/>
    <property type="evidence" value="ECO:0007669"/>
    <property type="project" value="TreeGrafter"/>
</dbReference>
<dbReference type="Gene3D" id="3.30.70.1320">
    <property type="entry name" value="Multidrug efflux transporter AcrB pore domain like"/>
    <property type="match status" value="1"/>
</dbReference>
<keyword evidence="10" id="KW-1185">Reference proteome</keyword>
<dbReference type="GO" id="GO:0005886">
    <property type="term" value="C:plasma membrane"/>
    <property type="evidence" value="ECO:0007669"/>
    <property type="project" value="UniProtKB-SubCell"/>
</dbReference>
<dbReference type="InterPro" id="IPR027463">
    <property type="entry name" value="AcrB_DN_DC_subdom"/>
</dbReference>
<dbReference type="eggNOG" id="COG0841">
    <property type="taxonomic scope" value="Bacteria"/>
</dbReference>
<comment type="caution">
    <text evidence="8">Lacks conserved residue(s) required for the propagation of feature annotation.</text>
</comment>
<feature type="transmembrane region" description="Helical" evidence="8">
    <location>
        <begin position="904"/>
        <end position="930"/>
    </location>
</feature>
<reference evidence="9" key="1">
    <citation type="submission" date="2014-12" db="EMBL/GenBank/DDBJ databases">
        <title>The draft genome of the Tatumella morbirosei type strain, LMG23360T isolated from pineapple rot.</title>
        <authorList>
            <person name="Smits T.H."/>
            <person name="Palmer M."/>
            <person name="Venter S.N."/>
            <person name="Duffy B."/>
            <person name="Steenkamp E.T."/>
            <person name="Chan W.Y."/>
            <person name="Coutinho T.A."/>
            <person name="Coetzee M.P."/>
            <person name="De Maayer P."/>
        </authorList>
    </citation>
    <scope>NUCLEOTIDE SEQUENCE [LARGE SCALE GENOMIC DNA]</scope>
    <source>
        <strain evidence="9">LMG 23360</strain>
    </source>
</reference>
<comment type="subunit">
    <text evidence="8">Part of a tripartite efflux system composed of MdtA, MdtB and MdtC. MdtC forms a heteromultimer with MdtB.</text>
</comment>
<keyword evidence="3 8" id="KW-1003">Cell membrane</keyword>
<evidence type="ECO:0000256" key="3">
    <source>
        <dbReference type="ARBA" id="ARBA00022475"/>
    </source>
</evidence>
<dbReference type="PANTHER" id="PTHR32063">
    <property type="match status" value="1"/>
</dbReference>
<dbReference type="Pfam" id="PF00873">
    <property type="entry name" value="ACR_tran"/>
    <property type="match status" value="1"/>
</dbReference>
<dbReference type="Proteomes" id="UP000029577">
    <property type="component" value="Unassembled WGS sequence"/>
</dbReference>
<feature type="transmembrane region" description="Helical" evidence="8">
    <location>
        <begin position="463"/>
        <end position="481"/>
    </location>
</feature>